<feature type="domain" description="Protein kinase" evidence="3">
    <location>
        <begin position="241"/>
        <end position="473"/>
    </location>
</feature>
<evidence type="ECO:0000259" key="3">
    <source>
        <dbReference type="PROSITE" id="PS50011"/>
    </source>
</evidence>
<feature type="compositionally biased region" description="Basic and acidic residues" evidence="1">
    <location>
        <begin position="615"/>
        <end position="640"/>
    </location>
</feature>
<dbReference type="RefSeq" id="XP_005716642.1">
    <property type="nucleotide sequence ID" value="XM_005716585.1"/>
</dbReference>
<feature type="compositionally biased region" description="Polar residues" evidence="1">
    <location>
        <begin position="654"/>
        <end position="670"/>
    </location>
</feature>
<dbReference type="Gene3D" id="1.10.510.10">
    <property type="entry name" value="Transferase(Phosphotransferase) domain 1"/>
    <property type="match status" value="1"/>
</dbReference>
<evidence type="ECO:0000313" key="5">
    <source>
        <dbReference type="Proteomes" id="UP000012073"/>
    </source>
</evidence>
<evidence type="ECO:0000313" key="4">
    <source>
        <dbReference type="EMBL" id="CDF36823.1"/>
    </source>
</evidence>
<keyword evidence="5" id="KW-1185">Reference proteome</keyword>
<dbReference type="Gene3D" id="3.30.200.20">
    <property type="entry name" value="Phosphorylase Kinase, domain 1"/>
    <property type="match status" value="1"/>
</dbReference>
<dbReference type="InterPro" id="IPR051681">
    <property type="entry name" value="Ser/Thr_Kinases-Pseudokinases"/>
</dbReference>
<dbReference type="GO" id="GO:0005524">
    <property type="term" value="F:ATP binding"/>
    <property type="evidence" value="ECO:0007669"/>
    <property type="project" value="InterPro"/>
</dbReference>
<accession>R7QGB6</accession>
<reference evidence="5" key="1">
    <citation type="journal article" date="2013" name="Proc. Natl. Acad. Sci. U.S.A.">
        <title>Genome structure and metabolic features in the red seaweed Chondrus crispus shed light on evolution of the Archaeplastida.</title>
        <authorList>
            <person name="Collen J."/>
            <person name="Porcel B."/>
            <person name="Carre W."/>
            <person name="Ball S.G."/>
            <person name="Chaparro C."/>
            <person name="Tonon T."/>
            <person name="Barbeyron T."/>
            <person name="Michel G."/>
            <person name="Noel B."/>
            <person name="Valentin K."/>
            <person name="Elias M."/>
            <person name="Artiguenave F."/>
            <person name="Arun A."/>
            <person name="Aury J.M."/>
            <person name="Barbosa-Neto J.F."/>
            <person name="Bothwell J.H."/>
            <person name="Bouget F.Y."/>
            <person name="Brillet L."/>
            <person name="Cabello-Hurtado F."/>
            <person name="Capella-Gutierrez S."/>
            <person name="Charrier B."/>
            <person name="Cladiere L."/>
            <person name="Cock J.M."/>
            <person name="Coelho S.M."/>
            <person name="Colleoni C."/>
            <person name="Czjzek M."/>
            <person name="Da Silva C."/>
            <person name="Delage L."/>
            <person name="Denoeud F."/>
            <person name="Deschamps P."/>
            <person name="Dittami S.M."/>
            <person name="Gabaldon T."/>
            <person name="Gachon C.M."/>
            <person name="Groisillier A."/>
            <person name="Herve C."/>
            <person name="Jabbari K."/>
            <person name="Katinka M."/>
            <person name="Kloareg B."/>
            <person name="Kowalczyk N."/>
            <person name="Labadie K."/>
            <person name="Leblanc C."/>
            <person name="Lopez P.J."/>
            <person name="McLachlan D.H."/>
            <person name="Meslet-Cladiere L."/>
            <person name="Moustafa A."/>
            <person name="Nehr Z."/>
            <person name="Nyvall Collen P."/>
            <person name="Panaud O."/>
            <person name="Partensky F."/>
            <person name="Poulain J."/>
            <person name="Rensing S.A."/>
            <person name="Rousvoal S."/>
            <person name="Samson G."/>
            <person name="Symeonidi A."/>
            <person name="Weissenbach J."/>
            <person name="Zambounis A."/>
            <person name="Wincker P."/>
            <person name="Boyen C."/>
        </authorList>
    </citation>
    <scope>NUCLEOTIDE SEQUENCE [LARGE SCALE GENOMIC DNA]</scope>
    <source>
        <strain evidence="5">cv. Stackhouse</strain>
    </source>
</reference>
<keyword evidence="2" id="KW-0472">Membrane</keyword>
<dbReference type="Proteomes" id="UP000012073">
    <property type="component" value="Unassembled WGS sequence"/>
</dbReference>
<feature type="region of interest" description="Disordered" evidence="1">
    <location>
        <begin position="474"/>
        <end position="494"/>
    </location>
</feature>
<evidence type="ECO:0000256" key="1">
    <source>
        <dbReference type="SAM" id="MobiDB-lite"/>
    </source>
</evidence>
<dbReference type="InterPro" id="IPR000719">
    <property type="entry name" value="Prot_kinase_dom"/>
</dbReference>
<dbReference type="InterPro" id="IPR011009">
    <property type="entry name" value="Kinase-like_dom_sf"/>
</dbReference>
<proteinExistence type="predicted"/>
<feature type="transmembrane region" description="Helical" evidence="2">
    <location>
        <begin position="88"/>
        <end position="111"/>
    </location>
</feature>
<dbReference type="KEGG" id="ccp:CHC_T00005267001"/>
<dbReference type="Gramene" id="CDF36823">
    <property type="protein sequence ID" value="CDF36823"/>
    <property type="gene ID" value="CHC_T00005267001"/>
</dbReference>
<dbReference type="PANTHER" id="PTHR44329">
    <property type="entry name" value="SERINE/THREONINE-PROTEIN KINASE TNNI3K-RELATED"/>
    <property type="match status" value="1"/>
</dbReference>
<dbReference type="SUPFAM" id="SSF56112">
    <property type="entry name" value="Protein kinase-like (PK-like)"/>
    <property type="match status" value="1"/>
</dbReference>
<feature type="transmembrane region" description="Helical" evidence="2">
    <location>
        <begin position="131"/>
        <end position="153"/>
    </location>
</feature>
<dbReference type="AlphaFoldDB" id="R7QGB6"/>
<dbReference type="GO" id="GO:0004674">
    <property type="term" value="F:protein serine/threonine kinase activity"/>
    <property type="evidence" value="ECO:0007669"/>
    <property type="project" value="TreeGrafter"/>
</dbReference>
<dbReference type="GeneID" id="17324372"/>
<organism evidence="4 5">
    <name type="scientific">Chondrus crispus</name>
    <name type="common">Carrageen Irish moss</name>
    <name type="synonym">Polymorpha crispa</name>
    <dbReference type="NCBI Taxonomy" id="2769"/>
    <lineage>
        <taxon>Eukaryota</taxon>
        <taxon>Rhodophyta</taxon>
        <taxon>Florideophyceae</taxon>
        <taxon>Rhodymeniophycidae</taxon>
        <taxon>Gigartinales</taxon>
        <taxon>Gigartinaceae</taxon>
        <taxon>Chondrus</taxon>
    </lineage>
</organism>
<keyword evidence="2" id="KW-1133">Transmembrane helix</keyword>
<evidence type="ECO:0000256" key="2">
    <source>
        <dbReference type="SAM" id="Phobius"/>
    </source>
</evidence>
<sequence length="706" mass="79321">MPPHVDVGEANPRTNSLSSGVQITDIKAGIRPSRGGFNDSEFDDLDPDFPDIITPRPNSSGDASSITISDEELGFRERIYSVIDGSTFTAILAVILLIDYLLLLLQILLLLGQEGPAMDALDSLYKALDWITAFVFLTETNARLFCYGAFFYFNSALRSCEYLVSATNAVFVVMWHISSLPWLQITRFIRLMRIITIIVTWRERKLKWRTRQELEALAKLLEKEKSERTRLTKWRIQSDDIAIGEKAGHGGFGTVFSGLFRGTLVAVKQLSSFERDQSSISIEDEAITLVNLRHPNVVLFMGFVHEPSKLWIVTEYCSRGSLRDLLDDDRFPLTQGRALKLALGAAHFGLSRNIENTENCFSGTVQYAAPEVLESNSFSTAADIYSFGVCLWEIAAREVPFKEESPMSVLWGVVKSNLRPSMGQLFIRDFDHDSELGGNETDARTEAAATAAVDINQTHRDNENRNGQVDDFHRTESRQHHSQRNSVPFPKNQCFRNNAMFGQVQRCEELPRMDKKRSKSLQDGRRKTATFSRGDYTAMSETIRPVTRTNLRTQEFDPIETSKKKTTALSQSRCGGRSVFPKTDTLAPRAGQGNDRRTPGGQLDNLSRRVTATIHKFDDRPPIVRRKEGEDSGRSPREVISRGSDALASDAQPRLSSKTRSPFSNRNSPPRKSRACDFSRAHLCAARVRRTYAIVLGPEPKSTTQC</sequence>
<name>R7QGB6_CHOCR</name>
<dbReference type="Pfam" id="PF00069">
    <property type="entry name" value="Pkinase"/>
    <property type="match status" value="1"/>
</dbReference>
<dbReference type="EMBL" id="HG001806">
    <property type="protein sequence ID" value="CDF36823.1"/>
    <property type="molecule type" value="Genomic_DNA"/>
</dbReference>
<gene>
    <name evidence="4" type="ORF">CHC_T00005267001</name>
</gene>
<dbReference type="STRING" id="2769.R7QGB6"/>
<dbReference type="InterPro" id="IPR001245">
    <property type="entry name" value="Ser-Thr/Tyr_kinase_cat_dom"/>
</dbReference>
<dbReference type="Pfam" id="PF07714">
    <property type="entry name" value="PK_Tyr_Ser-Thr"/>
    <property type="match status" value="1"/>
</dbReference>
<feature type="transmembrane region" description="Helical" evidence="2">
    <location>
        <begin position="160"/>
        <end position="178"/>
    </location>
</feature>
<protein>
    <recommendedName>
        <fullName evidence="3">Protein kinase domain-containing protein</fullName>
    </recommendedName>
</protein>
<dbReference type="PROSITE" id="PS50011">
    <property type="entry name" value="PROTEIN_KINASE_DOM"/>
    <property type="match status" value="1"/>
</dbReference>
<keyword evidence="2" id="KW-0812">Transmembrane</keyword>
<feature type="region of interest" description="Disordered" evidence="1">
    <location>
        <begin position="555"/>
        <end position="677"/>
    </location>
</feature>
<dbReference type="OrthoDB" id="774951at2759"/>